<evidence type="ECO:0008006" key="3">
    <source>
        <dbReference type="Google" id="ProtNLM"/>
    </source>
</evidence>
<organism evidence="1 2">
    <name type="scientific">Nostoc minutum NIES-26</name>
    <dbReference type="NCBI Taxonomy" id="1844469"/>
    <lineage>
        <taxon>Bacteria</taxon>
        <taxon>Bacillati</taxon>
        <taxon>Cyanobacteriota</taxon>
        <taxon>Cyanophyceae</taxon>
        <taxon>Nostocales</taxon>
        <taxon>Nostocaceae</taxon>
        <taxon>Nostoc</taxon>
    </lineage>
</organism>
<reference evidence="1" key="1">
    <citation type="submission" date="2016-04" db="EMBL/GenBank/DDBJ databases">
        <authorList>
            <person name="Tabuchi Yagui T.R."/>
        </authorList>
    </citation>
    <scope>NUCLEOTIDE SEQUENCE [LARGE SCALE GENOMIC DNA]</scope>
    <source>
        <strain evidence="1">NIES-26</strain>
    </source>
</reference>
<evidence type="ECO:0000313" key="2">
    <source>
        <dbReference type="Proteomes" id="UP000252107"/>
    </source>
</evidence>
<accession>A0A367R644</accession>
<dbReference type="CDD" id="cd17033">
    <property type="entry name" value="DR1245-like"/>
    <property type="match status" value="1"/>
</dbReference>
<dbReference type="Proteomes" id="UP000252107">
    <property type="component" value="Unassembled WGS sequence"/>
</dbReference>
<comment type="caution">
    <text evidence="1">The sequence shown here is derived from an EMBL/GenBank/DDBJ whole genome shotgun (WGS) entry which is preliminary data.</text>
</comment>
<dbReference type="InterPro" id="IPR019660">
    <property type="entry name" value="Put_sensory_transdc_reg_YbjN"/>
</dbReference>
<dbReference type="AlphaFoldDB" id="A0A367R644"/>
<dbReference type="Pfam" id="PF10722">
    <property type="entry name" value="YbjN"/>
    <property type="match status" value="1"/>
</dbReference>
<dbReference type="EMBL" id="LXQD01000225">
    <property type="protein sequence ID" value="RCJ31589.1"/>
    <property type="molecule type" value="Genomic_DNA"/>
</dbReference>
<name>A0A367R644_9NOSO</name>
<evidence type="ECO:0000313" key="1">
    <source>
        <dbReference type="EMBL" id="RCJ31589.1"/>
    </source>
</evidence>
<keyword evidence="2" id="KW-1185">Reference proteome</keyword>
<protein>
    <recommendedName>
        <fullName evidence="3">YbjN domain-containing protein</fullName>
    </recommendedName>
</protein>
<gene>
    <name evidence="1" type="ORF">A6770_19630</name>
</gene>
<proteinExistence type="predicted"/>
<sequence length="171" mass="19280">MTQTNTNVNTSTITNSVFEVVSKFFQDNNWSFSQHETEPILKMNYQGENGEWICTAKTREEHHQFIFYSSLPVNVPENKRLAVAEFLTRANFGLIVGNFEIDLNDGEVRYKTSSIEAKDSSISTDLIGQLIFANVMIMDRYLPGIMSVIYANVSPEAALIKVEGLVISEDV</sequence>